<keyword evidence="2" id="KW-1185">Reference proteome</keyword>
<sequence>MNPWARFFLTLRATRASIPDKQQLVFMRRRACCCPAPESLETLVVLGNPSLVSSEKLSPVVDIGVLATSTTRMSWGCVRLKRTVCERCGYERVPDCCFDAGPGVLVWLSEATKLIHS</sequence>
<dbReference type="HOGENOM" id="CLU_2084389_0_0_1"/>
<evidence type="ECO:0000313" key="1">
    <source>
        <dbReference type="EMBL" id="KEQ81032.1"/>
    </source>
</evidence>
<name>A0A074XG42_AURPU</name>
<dbReference type="EMBL" id="KL584994">
    <property type="protein sequence ID" value="KEQ81032.1"/>
    <property type="molecule type" value="Genomic_DNA"/>
</dbReference>
<evidence type="ECO:0000313" key="2">
    <source>
        <dbReference type="Proteomes" id="UP000030706"/>
    </source>
</evidence>
<protein>
    <submittedName>
        <fullName evidence="1">Uncharacterized protein</fullName>
    </submittedName>
</protein>
<organism evidence="1 2">
    <name type="scientific">Aureobasidium pullulans EXF-150</name>
    <dbReference type="NCBI Taxonomy" id="1043002"/>
    <lineage>
        <taxon>Eukaryota</taxon>
        <taxon>Fungi</taxon>
        <taxon>Dikarya</taxon>
        <taxon>Ascomycota</taxon>
        <taxon>Pezizomycotina</taxon>
        <taxon>Dothideomycetes</taxon>
        <taxon>Dothideomycetidae</taxon>
        <taxon>Dothideales</taxon>
        <taxon>Saccotheciaceae</taxon>
        <taxon>Aureobasidium</taxon>
    </lineage>
</organism>
<gene>
    <name evidence="1" type="ORF">M438DRAFT_101178</name>
</gene>
<dbReference type="Proteomes" id="UP000030706">
    <property type="component" value="Unassembled WGS sequence"/>
</dbReference>
<accession>A0A074XG42</accession>
<dbReference type="GeneID" id="40740938"/>
<reference evidence="1 2" key="1">
    <citation type="journal article" date="2014" name="BMC Genomics">
        <title>Genome sequencing of four Aureobasidium pullulans varieties: biotechnological potential, stress tolerance, and description of new species.</title>
        <authorList>
            <person name="Gostin Ar C."/>
            <person name="Ohm R.A."/>
            <person name="Kogej T."/>
            <person name="Sonjak S."/>
            <person name="Turk M."/>
            <person name="Zajc J."/>
            <person name="Zalar P."/>
            <person name="Grube M."/>
            <person name="Sun H."/>
            <person name="Han J."/>
            <person name="Sharma A."/>
            <person name="Chiniquy J."/>
            <person name="Ngan C.Y."/>
            <person name="Lipzen A."/>
            <person name="Barry K."/>
            <person name="Grigoriev I.V."/>
            <person name="Gunde-Cimerman N."/>
        </authorList>
    </citation>
    <scope>NUCLEOTIDE SEQUENCE [LARGE SCALE GENOMIC DNA]</scope>
    <source>
        <strain evidence="1 2">EXF-150</strain>
    </source>
</reference>
<dbReference type="RefSeq" id="XP_029757219.1">
    <property type="nucleotide sequence ID" value="XM_029898632.1"/>
</dbReference>
<proteinExistence type="predicted"/>
<dbReference type="AlphaFoldDB" id="A0A074XG42"/>